<name>A0AAU9K654_9CILI</name>
<evidence type="ECO:0000313" key="1">
    <source>
        <dbReference type="EMBL" id="CAG9332907.1"/>
    </source>
</evidence>
<protein>
    <submittedName>
        <fullName evidence="1">Uncharacterized protein</fullName>
    </submittedName>
</protein>
<proteinExistence type="predicted"/>
<comment type="caution">
    <text evidence="1">The sequence shown here is derived from an EMBL/GenBank/DDBJ whole genome shotgun (WGS) entry which is preliminary data.</text>
</comment>
<organism evidence="1 2">
    <name type="scientific">Blepharisma stoltei</name>
    <dbReference type="NCBI Taxonomy" id="1481888"/>
    <lineage>
        <taxon>Eukaryota</taxon>
        <taxon>Sar</taxon>
        <taxon>Alveolata</taxon>
        <taxon>Ciliophora</taxon>
        <taxon>Postciliodesmatophora</taxon>
        <taxon>Heterotrichea</taxon>
        <taxon>Heterotrichida</taxon>
        <taxon>Blepharismidae</taxon>
        <taxon>Blepharisma</taxon>
    </lineage>
</organism>
<dbReference type="EMBL" id="CAJZBQ010000055">
    <property type="protein sequence ID" value="CAG9332907.1"/>
    <property type="molecule type" value="Genomic_DNA"/>
</dbReference>
<dbReference type="AlphaFoldDB" id="A0AAU9K654"/>
<reference evidence="1" key="1">
    <citation type="submission" date="2021-09" db="EMBL/GenBank/DDBJ databases">
        <authorList>
            <consortium name="AG Swart"/>
            <person name="Singh M."/>
            <person name="Singh A."/>
            <person name="Seah K."/>
            <person name="Emmerich C."/>
        </authorList>
    </citation>
    <scope>NUCLEOTIDE SEQUENCE</scope>
    <source>
        <strain evidence="1">ATCC30299</strain>
    </source>
</reference>
<keyword evidence="2" id="KW-1185">Reference proteome</keyword>
<accession>A0AAU9K654</accession>
<dbReference type="Proteomes" id="UP001162131">
    <property type="component" value="Unassembled WGS sequence"/>
</dbReference>
<evidence type="ECO:0000313" key="2">
    <source>
        <dbReference type="Proteomes" id="UP001162131"/>
    </source>
</evidence>
<gene>
    <name evidence="1" type="ORF">BSTOLATCC_MIC57193</name>
</gene>
<sequence>MSLKSRLNELIDLNEYAEAALTLQRRKNELIDSDLPLIYSLVQLSLEAKQSEIALQILKSIEKLSVCLYPDDFESAIKGLLRIGTLEQGLEVMISYIDNGTIKDAKTTLAYIKPAIEVGGFDQAFNLILKLSHSNIPFIDSFWETVIKYFFRKDALTHTSQCFKMLGYPSLDSVQLWDEFFDRAISRGVVDLAFNTTLEISVKAHKNSANRWWNMFLKKISANSSSSIYDLYRIIDQILSLDIEADEESLGLAFSRLVKDGECGKIVKIIKDLKKSMTVGVISNLISSLIDKNIPKEALETANLVVQGFFGTLITVDKLSLSNDKLKWIVKEQQIQMMKFMKAIKESSGESSSEDAENDFIFL</sequence>